<accession>A0A366F235</accession>
<keyword evidence="1" id="KW-0812">Transmembrane</keyword>
<dbReference type="Proteomes" id="UP000253529">
    <property type="component" value="Unassembled WGS sequence"/>
</dbReference>
<protein>
    <submittedName>
        <fullName evidence="2">Uncharacterized protein</fullName>
    </submittedName>
</protein>
<comment type="caution">
    <text evidence="2">The sequence shown here is derived from an EMBL/GenBank/DDBJ whole genome shotgun (WGS) entry which is preliminary data.</text>
</comment>
<sequence>MRNGHGFSGVARLPDSLFRAPAWLLGLVSALCLSGCAVQGAPSFVVAGAFFPAWMACAAIGFAAAAGARGIFVATGLAGVLPLQFFVCGAIGVLAALGCSLVWFGR</sequence>
<feature type="transmembrane region" description="Helical" evidence="1">
    <location>
        <begin position="71"/>
        <end position="104"/>
    </location>
</feature>
<feature type="transmembrane region" description="Helical" evidence="1">
    <location>
        <begin position="20"/>
        <end position="38"/>
    </location>
</feature>
<feature type="transmembrane region" description="Helical" evidence="1">
    <location>
        <begin position="45"/>
        <end position="65"/>
    </location>
</feature>
<dbReference type="AlphaFoldDB" id="A0A366F235"/>
<gene>
    <name evidence="2" type="ORF">DFR50_12488</name>
</gene>
<keyword evidence="3" id="KW-1185">Reference proteome</keyword>
<dbReference type="EMBL" id="QNRK01000024">
    <property type="protein sequence ID" value="RBP08701.1"/>
    <property type="molecule type" value="Genomic_DNA"/>
</dbReference>
<evidence type="ECO:0000313" key="2">
    <source>
        <dbReference type="EMBL" id="RBP08701.1"/>
    </source>
</evidence>
<evidence type="ECO:0000256" key="1">
    <source>
        <dbReference type="SAM" id="Phobius"/>
    </source>
</evidence>
<proteinExistence type="predicted"/>
<organism evidence="2 3">
    <name type="scientific">Roseiarcus fermentans</name>
    <dbReference type="NCBI Taxonomy" id="1473586"/>
    <lineage>
        <taxon>Bacteria</taxon>
        <taxon>Pseudomonadati</taxon>
        <taxon>Pseudomonadota</taxon>
        <taxon>Alphaproteobacteria</taxon>
        <taxon>Hyphomicrobiales</taxon>
        <taxon>Roseiarcaceae</taxon>
        <taxon>Roseiarcus</taxon>
    </lineage>
</organism>
<reference evidence="2 3" key="1">
    <citation type="submission" date="2018-06" db="EMBL/GenBank/DDBJ databases">
        <title>Genomic Encyclopedia of Type Strains, Phase IV (KMG-IV): sequencing the most valuable type-strain genomes for metagenomic binning, comparative biology and taxonomic classification.</title>
        <authorList>
            <person name="Goeker M."/>
        </authorList>
    </citation>
    <scope>NUCLEOTIDE SEQUENCE [LARGE SCALE GENOMIC DNA]</scope>
    <source>
        <strain evidence="2 3">DSM 24875</strain>
    </source>
</reference>
<evidence type="ECO:0000313" key="3">
    <source>
        <dbReference type="Proteomes" id="UP000253529"/>
    </source>
</evidence>
<keyword evidence="1" id="KW-0472">Membrane</keyword>
<name>A0A366F235_9HYPH</name>
<keyword evidence="1" id="KW-1133">Transmembrane helix</keyword>